<gene>
    <name evidence="2" type="ORF">BpHYR1_027527</name>
</gene>
<sequence>MVCSLAELPFRILIGIPQEPIQLEAKFGKLILDHYSLNHYSTILMKILSMSRSRSWRKRPIKACEKLLIFTFTSPICTLVLSMGSIALTLSAYKPE</sequence>
<keyword evidence="1" id="KW-0472">Membrane</keyword>
<dbReference type="Proteomes" id="UP000276133">
    <property type="component" value="Unassembled WGS sequence"/>
</dbReference>
<dbReference type="EMBL" id="REGN01001051">
    <property type="protein sequence ID" value="RNA37377.1"/>
    <property type="molecule type" value="Genomic_DNA"/>
</dbReference>
<comment type="caution">
    <text evidence="2">The sequence shown here is derived from an EMBL/GenBank/DDBJ whole genome shotgun (WGS) entry which is preliminary data.</text>
</comment>
<protein>
    <submittedName>
        <fullName evidence="2">Uncharacterized protein</fullName>
    </submittedName>
</protein>
<evidence type="ECO:0000256" key="1">
    <source>
        <dbReference type="SAM" id="Phobius"/>
    </source>
</evidence>
<organism evidence="2 3">
    <name type="scientific">Brachionus plicatilis</name>
    <name type="common">Marine rotifer</name>
    <name type="synonym">Brachionus muelleri</name>
    <dbReference type="NCBI Taxonomy" id="10195"/>
    <lineage>
        <taxon>Eukaryota</taxon>
        <taxon>Metazoa</taxon>
        <taxon>Spiralia</taxon>
        <taxon>Gnathifera</taxon>
        <taxon>Rotifera</taxon>
        <taxon>Eurotatoria</taxon>
        <taxon>Monogononta</taxon>
        <taxon>Pseudotrocha</taxon>
        <taxon>Ploima</taxon>
        <taxon>Brachionidae</taxon>
        <taxon>Brachionus</taxon>
    </lineage>
</organism>
<proteinExistence type="predicted"/>
<reference evidence="2 3" key="1">
    <citation type="journal article" date="2018" name="Sci. Rep.">
        <title>Genomic signatures of local adaptation to the degree of environmental predictability in rotifers.</title>
        <authorList>
            <person name="Franch-Gras L."/>
            <person name="Hahn C."/>
            <person name="Garcia-Roger E.M."/>
            <person name="Carmona M.J."/>
            <person name="Serra M."/>
            <person name="Gomez A."/>
        </authorList>
    </citation>
    <scope>NUCLEOTIDE SEQUENCE [LARGE SCALE GENOMIC DNA]</scope>
    <source>
        <strain evidence="2">HYR1</strain>
    </source>
</reference>
<keyword evidence="1" id="KW-1133">Transmembrane helix</keyword>
<evidence type="ECO:0000313" key="3">
    <source>
        <dbReference type="Proteomes" id="UP000276133"/>
    </source>
</evidence>
<dbReference type="AlphaFoldDB" id="A0A3M7SP42"/>
<name>A0A3M7SP42_BRAPC</name>
<feature type="transmembrane region" description="Helical" evidence="1">
    <location>
        <begin position="67"/>
        <end position="93"/>
    </location>
</feature>
<accession>A0A3M7SP42</accession>
<evidence type="ECO:0000313" key="2">
    <source>
        <dbReference type="EMBL" id="RNA37377.1"/>
    </source>
</evidence>
<keyword evidence="3" id="KW-1185">Reference proteome</keyword>
<keyword evidence="1" id="KW-0812">Transmembrane</keyword>